<feature type="domain" description="RNase H type-1" evidence="1">
    <location>
        <begin position="5"/>
        <end position="136"/>
    </location>
</feature>
<dbReference type="KEGG" id="vab:WPS_21610"/>
<dbReference type="Pfam" id="PF13456">
    <property type="entry name" value="RVT_3"/>
    <property type="match status" value="1"/>
</dbReference>
<dbReference type="RefSeq" id="WP_317994520.1">
    <property type="nucleotide sequence ID" value="NZ_AP025523.1"/>
</dbReference>
<protein>
    <recommendedName>
        <fullName evidence="1">RNase H type-1 domain-containing protein</fullName>
    </recommendedName>
</protein>
<dbReference type="PROSITE" id="PS50879">
    <property type="entry name" value="RNASE_H_1"/>
    <property type="match status" value="1"/>
</dbReference>
<dbReference type="Proteomes" id="UP001317532">
    <property type="component" value="Chromosome"/>
</dbReference>
<dbReference type="InterPro" id="IPR012337">
    <property type="entry name" value="RNaseH-like_sf"/>
</dbReference>
<dbReference type="PANTHER" id="PTHR48475">
    <property type="entry name" value="RIBONUCLEASE H"/>
    <property type="match status" value="1"/>
</dbReference>
<dbReference type="CDD" id="cd09279">
    <property type="entry name" value="RNase_HI_like"/>
    <property type="match status" value="1"/>
</dbReference>
<gene>
    <name evidence="2" type="ORF">WPS_21610</name>
</gene>
<evidence type="ECO:0000313" key="3">
    <source>
        <dbReference type="Proteomes" id="UP001317532"/>
    </source>
</evidence>
<reference evidence="2 3" key="1">
    <citation type="journal article" date="2022" name="ISME Commun">
        <title>Vulcanimicrobium alpinus gen. nov. sp. nov., the first cultivated representative of the candidate phylum 'Eremiobacterota', is a metabolically versatile aerobic anoxygenic phototroph.</title>
        <authorList>
            <person name="Yabe S."/>
            <person name="Muto K."/>
            <person name="Abe K."/>
            <person name="Yokota A."/>
            <person name="Staudigel H."/>
            <person name="Tebo B.M."/>
        </authorList>
    </citation>
    <scope>NUCLEOTIDE SEQUENCE [LARGE SCALE GENOMIC DNA]</scope>
    <source>
        <strain evidence="2 3">WC8-2</strain>
    </source>
</reference>
<accession>A0AAN2C9T7</accession>
<dbReference type="SUPFAM" id="SSF53098">
    <property type="entry name" value="Ribonuclease H-like"/>
    <property type="match status" value="1"/>
</dbReference>
<dbReference type="GO" id="GO:0004523">
    <property type="term" value="F:RNA-DNA hybrid ribonuclease activity"/>
    <property type="evidence" value="ECO:0007669"/>
    <property type="project" value="InterPro"/>
</dbReference>
<dbReference type="EMBL" id="AP025523">
    <property type="protein sequence ID" value="BDE06885.1"/>
    <property type="molecule type" value="Genomic_DNA"/>
</dbReference>
<proteinExistence type="predicted"/>
<name>A0AAN2C9T7_UNVUL</name>
<dbReference type="InterPro" id="IPR036397">
    <property type="entry name" value="RNaseH_sf"/>
</dbReference>
<evidence type="ECO:0000313" key="2">
    <source>
        <dbReference type="EMBL" id="BDE06885.1"/>
    </source>
</evidence>
<dbReference type="InterPro" id="IPR002156">
    <property type="entry name" value="RNaseH_domain"/>
</dbReference>
<sequence length="145" mass="15333">MCIQEAVKATLFADGGSRGNPGPAASGAVLFDEHGAVVETIGTYLGIATNNVAEWTALLEGLKAALTRGVDDIAIRMDSELVVKQLSGAYRVKHPGLIPLHAEAKTLLRKFAHVDVRHVPRKANAAADAVVNQVLDAQRDTSPSR</sequence>
<dbReference type="AlphaFoldDB" id="A0AAN2C9T7"/>
<dbReference type="Gene3D" id="3.30.420.10">
    <property type="entry name" value="Ribonuclease H-like superfamily/Ribonuclease H"/>
    <property type="match status" value="1"/>
</dbReference>
<organism evidence="2 3">
    <name type="scientific">Vulcanimicrobium alpinum</name>
    <dbReference type="NCBI Taxonomy" id="3016050"/>
    <lineage>
        <taxon>Bacteria</taxon>
        <taxon>Bacillati</taxon>
        <taxon>Vulcanimicrobiota</taxon>
        <taxon>Vulcanimicrobiia</taxon>
        <taxon>Vulcanimicrobiales</taxon>
        <taxon>Vulcanimicrobiaceae</taxon>
        <taxon>Vulcanimicrobium</taxon>
    </lineage>
</organism>
<dbReference type="PANTHER" id="PTHR48475:SF1">
    <property type="entry name" value="RNASE H TYPE-1 DOMAIN-CONTAINING PROTEIN"/>
    <property type="match status" value="1"/>
</dbReference>
<keyword evidence="3" id="KW-1185">Reference proteome</keyword>
<evidence type="ECO:0000259" key="1">
    <source>
        <dbReference type="PROSITE" id="PS50879"/>
    </source>
</evidence>
<dbReference type="GO" id="GO:0003676">
    <property type="term" value="F:nucleic acid binding"/>
    <property type="evidence" value="ECO:0007669"/>
    <property type="project" value="InterPro"/>
</dbReference>